<evidence type="ECO:0000313" key="2">
    <source>
        <dbReference type="Proteomes" id="UP000000591"/>
    </source>
</evidence>
<proteinExistence type="predicted"/>
<name>Q751F4_EREGS</name>
<protein>
    <submittedName>
        <fullName evidence="1">AGL248Cp</fullName>
    </submittedName>
</protein>
<organism evidence="1 2">
    <name type="scientific">Eremothecium gossypii (strain ATCC 10895 / CBS 109.51 / FGSC 9923 / NRRL Y-1056)</name>
    <name type="common">Yeast</name>
    <name type="synonym">Ashbya gossypii</name>
    <dbReference type="NCBI Taxonomy" id="284811"/>
    <lineage>
        <taxon>Eukaryota</taxon>
        <taxon>Fungi</taxon>
        <taxon>Dikarya</taxon>
        <taxon>Ascomycota</taxon>
        <taxon>Saccharomycotina</taxon>
        <taxon>Saccharomycetes</taxon>
        <taxon>Saccharomycetales</taxon>
        <taxon>Saccharomycetaceae</taxon>
        <taxon>Eremothecium</taxon>
    </lineage>
</organism>
<dbReference type="InParanoid" id="Q751F4"/>
<dbReference type="InterPro" id="IPR018811">
    <property type="entry name" value="MRX11"/>
</dbReference>
<dbReference type="FunCoup" id="Q751F4">
    <property type="interactions" value="16"/>
</dbReference>
<gene>
    <name evidence="1" type="ORF">AGOS_AGL248C</name>
</gene>
<dbReference type="OMA" id="YAYVIVK"/>
<sequence>MLPHLGPQLSLVPGRGVAASFRLHLASRGGASGVRARLPAFIARAYGSPPGDARQTRAWTYLARSRLFQRLYARPSFAAYIDRLLANGPVPTLAAFLLLHEATAIAPLALLWWGLYSCDVVALLPQGLLDYLADAAHPAVERFVGDRAPACDRGKLLVSGALAYGLVKLLYPVRILASLWAAPYLARGLLLPFRRLKQWWKGPSC</sequence>
<dbReference type="OrthoDB" id="5580261at2759"/>
<evidence type="ECO:0000313" key="1">
    <source>
        <dbReference type="EMBL" id="AAS54243.1"/>
    </source>
</evidence>
<dbReference type="KEGG" id="ago:AGOS_AGL248C"/>
<keyword evidence="2" id="KW-1185">Reference proteome</keyword>
<dbReference type="EMBL" id="AE016820">
    <property type="protein sequence ID" value="AAS54243.1"/>
    <property type="molecule type" value="Genomic_DNA"/>
</dbReference>
<dbReference type="Proteomes" id="UP000000591">
    <property type="component" value="Chromosome VII"/>
</dbReference>
<dbReference type="PANTHER" id="PTHR28002">
    <property type="entry name" value="MIOREX COMPLEX COMPONENT 11"/>
    <property type="match status" value="1"/>
</dbReference>
<dbReference type="STRING" id="284811.Q751F4"/>
<reference evidence="2" key="2">
    <citation type="journal article" date="2013" name="G3 (Bethesda)">
        <title>Genomes of Ashbya fungi isolated from insects reveal four mating-type loci, numerous translocations, lack of transposons, and distinct gene duplications.</title>
        <authorList>
            <person name="Dietrich F.S."/>
            <person name="Voegeli S."/>
            <person name="Kuo S."/>
            <person name="Philippsen P."/>
        </authorList>
    </citation>
    <scope>GENOME REANNOTATION</scope>
    <source>
        <strain evidence="2">ATCC 10895 / CBS 109.51 / FGSC 9923 / NRRL Y-1056</strain>
    </source>
</reference>
<dbReference type="Pfam" id="PF10306">
    <property type="entry name" value="FLILHELTA"/>
    <property type="match status" value="1"/>
</dbReference>
<dbReference type="HOGENOM" id="CLU_110375_0_0_1"/>
<accession>Q751F4</accession>
<dbReference type="RefSeq" id="NP_986419.1">
    <property type="nucleotide sequence ID" value="NM_211481.1"/>
</dbReference>
<dbReference type="PANTHER" id="PTHR28002:SF1">
    <property type="entry name" value="MIOREX COMPLEX COMPONENT 11"/>
    <property type="match status" value="1"/>
</dbReference>
<dbReference type="eggNOG" id="ENOG502S09K">
    <property type="taxonomic scope" value="Eukaryota"/>
</dbReference>
<dbReference type="GeneID" id="4622712"/>
<dbReference type="AlphaFoldDB" id="Q751F4"/>
<reference evidence="1 2" key="1">
    <citation type="journal article" date="2004" name="Science">
        <title>The Ashbya gossypii genome as a tool for mapping the ancient Saccharomyces cerevisiae genome.</title>
        <authorList>
            <person name="Dietrich F.S."/>
            <person name="Voegeli S."/>
            <person name="Brachat S."/>
            <person name="Lerch A."/>
            <person name="Gates K."/>
            <person name="Steiner S."/>
            <person name="Mohr C."/>
            <person name="Pohlmann R."/>
            <person name="Luedi P."/>
            <person name="Choi S."/>
            <person name="Wing R.A."/>
            <person name="Flavier A."/>
            <person name="Gaffney T.D."/>
            <person name="Philippsen P."/>
        </authorList>
    </citation>
    <scope>NUCLEOTIDE SEQUENCE [LARGE SCALE GENOMIC DNA]</scope>
    <source>
        <strain evidence="2">ATCC 10895 / CBS 109.51 / FGSC 9923 / NRRL Y-1056</strain>
    </source>
</reference>